<comment type="similarity">
    <text evidence="1">Belongs to the universal ribosomal protein uL2 family.</text>
</comment>
<accession>A0A7T0Q560</accession>
<dbReference type="RefSeq" id="YP_010049590.1">
    <property type="nucleotide sequence ID" value="NC_054370.1"/>
</dbReference>
<dbReference type="SUPFAM" id="SSF50104">
    <property type="entry name" value="Translation proteins SH3-like domain"/>
    <property type="match status" value="1"/>
</dbReference>
<dbReference type="Gene3D" id="4.10.950.10">
    <property type="entry name" value="Ribosomal protein L2, domain 3"/>
    <property type="match status" value="1"/>
</dbReference>
<dbReference type="PANTHER" id="PTHR13691">
    <property type="entry name" value="RIBOSOMAL PROTEIN L2"/>
    <property type="match status" value="1"/>
</dbReference>
<proteinExistence type="inferred from homology"/>
<protein>
    <submittedName>
        <fullName evidence="6">Ribosomal protein L2</fullName>
    </submittedName>
</protein>
<dbReference type="GO" id="GO:0005762">
    <property type="term" value="C:mitochondrial large ribosomal subunit"/>
    <property type="evidence" value="ECO:0007669"/>
    <property type="project" value="TreeGrafter"/>
</dbReference>
<dbReference type="InterPro" id="IPR012340">
    <property type="entry name" value="NA-bd_OB-fold"/>
</dbReference>
<dbReference type="GO" id="GO:0032543">
    <property type="term" value="P:mitochondrial translation"/>
    <property type="evidence" value="ECO:0007669"/>
    <property type="project" value="TreeGrafter"/>
</dbReference>
<dbReference type="GeneID" id="63661422"/>
<keyword evidence="6" id="KW-0496">Mitochondrion</keyword>
<evidence type="ECO:0000256" key="1">
    <source>
        <dbReference type="ARBA" id="ARBA00005636"/>
    </source>
</evidence>
<feature type="region of interest" description="Disordered" evidence="4">
    <location>
        <begin position="238"/>
        <end position="265"/>
    </location>
</feature>
<dbReference type="Gene3D" id="2.40.50.140">
    <property type="entry name" value="Nucleic acid-binding proteins"/>
    <property type="match status" value="1"/>
</dbReference>
<keyword evidence="2 6" id="KW-0689">Ribosomal protein</keyword>
<gene>
    <name evidence="6" type="primary">rpl2</name>
</gene>
<evidence type="ECO:0000256" key="2">
    <source>
        <dbReference type="ARBA" id="ARBA00022980"/>
    </source>
</evidence>
<evidence type="ECO:0000256" key="3">
    <source>
        <dbReference type="ARBA" id="ARBA00023274"/>
    </source>
</evidence>
<dbReference type="PIRSF" id="PIRSF002158">
    <property type="entry name" value="Ribosomal_L2"/>
    <property type="match status" value="1"/>
</dbReference>
<dbReference type="PANTHER" id="PTHR13691:SF5">
    <property type="entry name" value="LARGE RIBOSOMAL SUBUNIT PROTEIN UL2M"/>
    <property type="match status" value="1"/>
</dbReference>
<dbReference type="Gene3D" id="2.30.30.30">
    <property type="match status" value="1"/>
</dbReference>
<evidence type="ECO:0000256" key="4">
    <source>
        <dbReference type="SAM" id="MobiDB-lite"/>
    </source>
</evidence>
<dbReference type="InterPro" id="IPR002171">
    <property type="entry name" value="Ribosomal_uL2"/>
</dbReference>
<dbReference type="InterPro" id="IPR014722">
    <property type="entry name" value="Rib_uL2_dom2"/>
</dbReference>
<name>A0A7T0Q560_HALGN</name>
<evidence type="ECO:0000313" key="6">
    <source>
        <dbReference type="EMBL" id="QPL15995.1"/>
    </source>
</evidence>
<dbReference type="GO" id="GO:0003723">
    <property type="term" value="F:RNA binding"/>
    <property type="evidence" value="ECO:0007669"/>
    <property type="project" value="TreeGrafter"/>
</dbReference>
<dbReference type="SMART" id="SM01382">
    <property type="entry name" value="Ribosomal_L2_C"/>
    <property type="match status" value="1"/>
</dbReference>
<sequence length="265" mass="30971">MILLLNIYSLRKSIYTSAASRNVFKFYNKLNFQEKKKQLTFYKKQNSGRNDSGRIIIRTKTSFLLKKKIIKINYNFRYLKLGFVSSFQFIPFKNKLLSLFYFSNGSFTYHLSNEFQKLFSFIFFNFTKKMSKIKIKNIFFMLFQIKKLSFVSCLELIPGKNSQYSLSPGTKSRIIKFDYENHSTMVQLPSGVKKIFSYYSFVMLGRIALPEHANALNGKAGYWRSFGSKSLVRGVAMNPVDHPNGGRTKSIKYPRTPWGKTTKFK</sequence>
<dbReference type="EMBL" id="MT471317">
    <property type="protein sequence ID" value="QPL15995.1"/>
    <property type="molecule type" value="Genomic_DNA"/>
</dbReference>
<dbReference type="InterPro" id="IPR022669">
    <property type="entry name" value="Ribosomal_uL2_C"/>
</dbReference>
<organism evidence="6">
    <name type="scientific">Halteria grandinella</name>
    <dbReference type="NCBI Taxonomy" id="5974"/>
    <lineage>
        <taxon>Eukaryota</taxon>
        <taxon>Sar</taxon>
        <taxon>Alveolata</taxon>
        <taxon>Ciliophora</taxon>
        <taxon>Intramacronucleata</taxon>
        <taxon>Spirotrichea</taxon>
        <taxon>Stichotrichia</taxon>
        <taxon>Sporadotrichida</taxon>
        <taxon>Halteriidae</taxon>
        <taxon>Halteria</taxon>
    </lineage>
</organism>
<keyword evidence="3" id="KW-0687">Ribonucleoprotein</keyword>
<dbReference type="Pfam" id="PF03947">
    <property type="entry name" value="Ribosomal_L2_C"/>
    <property type="match status" value="1"/>
</dbReference>
<evidence type="ECO:0000259" key="5">
    <source>
        <dbReference type="SMART" id="SM01382"/>
    </source>
</evidence>
<dbReference type="InterPro" id="IPR008991">
    <property type="entry name" value="Translation_prot_SH3-like_sf"/>
</dbReference>
<dbReference type="InterPro" id="IPR014726">
    <property type="entry name" value="Ribosomal_uL2_dom3"/>
</dbReference>
<dbReference type="AlphaFoldDB" id="A0A7T0Q560"/>
<geneLocation type="mitochondrion" evidence="6"/>
<reference evidence="6" key="1">
    <citation type="submission" date="2020-05" db="EMBL/GenBank/DDBJ databases">
        <title>Characterization and comparative analysis of mitochondrial genomes of the highly differentiated ciliated protists shed light on the diversity and evolution of the linear molecular architecture.</title>
        <authorList>
            <person name="Zhang T."/>
            <person name="Li C."/>
            <person name="Zhang X."/>
            <person name="Wang C."/>
            <person name="Roger A.J."/>
            <person name="Song W."/>
            <person name="Gao F."/>
        </authorList>
    </citation>
    <scope>NUCLEOTIDE SEQUENCE</scope>
</reference>
<feature type="domain" description="Large ribosomal subunit protein uL2 C-terminal" evidence="5">
    <location>
        <begin position="133"/>
        <end position="261"/>
    </location>
</feature>
<dbReference type="GO" id="GO:0003735">
    <property type="term" value="F:structural constituent of ribosome"/>
    <property type="evidence" value="ECO:0007669"/>
    <property type="project" value="InterPro"/>
</dbReference>